<sequence length="328" mass="36044">ARTQHPDEGLVRYVPVMQELFKRMGQKSPASDRVGRVRRQCHPRYRVYIINRTFDTLEELARGARLVEEDLHAERNYVPPPPAKYSLEPVCAWRGPEASTQVDCSNETSFPHHVNQKGWRGMHGRLPCGISGCSPNTLSEVPRGHTGAHEGLGRESPLQVGGRWPCRIVSWGPTKITTQAKHFHQSSTASAGENWHGAAAIPQPCSIDPRRNKTSPPHNSRSQAKWRPNASRASINSASATSNGQSRLSSGADRTCNIGPSCSAIHPLTSTNKSSSSTCRKKFEGGGEVWAPSRLPSPVARLRAQVANFPAWRRNQGFHQDSNQAGGF</sequence>
<name>A0A147BFM8_IXORI</name>
<accession>A0A147BFM8</accession>
<feature type="non-terminal residue" evidence="2">
    <location>
        <position position="1"/>
    </location>
</feature>
<feature type="compositionally biased region" description="Low complexity" evidence="1">
    <location>
        <begin position="229"/>
        <end position="243"/>
    </location>
</feature>
<dbReference type="AlphaFoldDB" id="A0A147BFM8"/>
<feature type="region of interest" description="Disordered" evidence="1">
    <location>
        <begin position="199"/>
        <end position="252"/>
    </location>
</feature>
<reference evidence="2" key="1">
    <citation type="journal article" date="2018" name="PLoS Negl. Trop. Dis.">
        <title>Sialome diversity of ticks revealed by RNAseq of single tick salivary glands.</title>
        <authorList>
            <person name="Perner J."/>
            <person name="Kropackova S."/>
            <person name="Kopacek P."/>
            <person name="Ribeiro J.M."/>
        </authorList>
    </citation>
    <scope>NUCLEOTIDE SEQUENCE</scope>
    <source>
        <strain evidence="2">Siblings of single egg batch collected in Ceske Budejovice</strain>
        <tissue evidence="2">Salivary glands</tissue>
    </source>
</reference>
<protein>
    <submittedName>
        <fullName evidence="2">Putative retrotransposon gag protein</fullName>
    </submittedName>
</protein>
<dbReference type="EMBL" id="GEGO01005807">
    <property type="protein sequence ID" value="JAR89597.1"/>
    <property type="molecule type" value="Transcribed_RNA"/>
</dbReference>
<evidence type="ECO:0000313" key="2">
    <source>
        <dbReference type="EMBL" id="JAR89597.1"/>
    </source>
</evidence>
<proteinExistence type="predicted"/>
<feature type="compositionally biased region" description="Polar residues" evidence="1">
    <location>
        <begin position="214"/>
        <end position="223"/>
    </location>
</feature>
<organism evidence="2">
    <name type="scientific">Ixodes ricinus</name>
    <name type="common">Common tick</name>
    <name type="synonym">Acarus ricinus</name>
    <dbReference type="NCBI Taxonomy" id="34613"/>
    <lineage>
        <taxon>Eukaryota</taxon>
        <taxon>Metazoa</taxon>
        <taxon>Ecdysozoa</taxon>
        <taxon>Arthropoda</taxon>
        <taxon>Chelicerata</taxon>
        <taxon>Arachnida</taxon>
        <taxon>Acari</taxon>
        <taxon>Parasitiformes</taxon>
        <taxon>Ixodida</taxon>
        <taxon>Ixodoidea</taxon>
        <taxon>Ixodidae</taxon>
        <taxon>Ixodinae</taxon>
        <taxon>Ixodes</taxon>
    </lineage>
</organism>
<evidence type="ECO:0000256" key="1">
    <source>
        <dbReference type="SAM" id="MobiDB-lite"/>
    </source>
</evidence>
<feature type="non-terminal residue" evidence="2">
    <location>
        <position position="328"/>
    </location>
</feature>